<dbReference type="Proteomes" id="UP001243717">
    <property type="component" value="Unassembled WGS sequence"/>
</dbReference>
<sequence length="114" mass="13739">MRENYPSDLTDKEWALLEPLIPGGSILSRPPRYSKRDIVNAIFYLVRSGCAWRMLPHDLPPWRICYHYFSKWKHEGVWEAIHDRLRDIVRVHHGKKKLQPLRLWTRKVLKQLIT</sequence>
<dbReference type="PANTHER" id="PTHR30007">
    <property type="entry name" value="PHP DOMAIN PROTEIN"/>
    <property type="match status" value="1"/>
</dbReference>
<name>A0ABU1APH4_9BACT</name>
<reference evidence="2 3" key="1">
    <citation type="submission" date="2023-04" db="EMBL/GenBank/DDBJ databases">
        <title>A novel bacteria isolated from coastal sediment.</title>
        <authorList>
            <person name="Liu X.-J."/>
            <person name="Du Z.-J."/>
        </authorList>
    </citation>
    <scope>NUCLEOTIDE SEQUENCE [LARGE SCALE GENOMIC DNA]</scope>
    <source>
        <strain evidence="2 3">SDUM461004</strain>
    </source>
</reference>
<comment type="caution">
    <text evidence="2">The sequence shown here is derived from an EMBL/GenBank/DDBJ whole genome shotgun (WGS) entry which is preliminary data.</text>
</comment>
<dbReference type="Pfam" id="PF13340">
    <property type="entry name" value="DUF4096"/>
    <property type="match status" value="1"/>
</dbReference>
<protein>
    <submittedName>
        <fullName evidence="2">Transposase</fullName>
    </submittedName>
</protein>
<keyword evidence="3" id="KW-1185">Reference proteome</keyword>
<dbReference type="PANTHER" id="PTHR30007:SF0">
    <property type="entry name" value="TRANSPOSASE"/>
    <property type="match status" value="1"/>
</dbReference>
<proteinExistence type="predicted"/>
<organism evidence="2 3">
    <name type="scientific">Thalassobacterium sedimentorum</name>
    <dbReference type="NCBI Taxonomy" id="3041258"/>
    <lineage>
        <taxon>Bacteria</taxon>
        <taxon>Pseudomonadati</taxon>
        <taxon>Verrucomicrobiota</taxon>
        <taxon>Opitutia</taxon>
        <taxon>Puniceicoccales</taxon>
        <taxon>Coraliomargaritaceae</taxon>
        <taxon>Thalassobacterium</taxon>
    </lineage>
</organism>
<evidence type="ECO:0000313" key="2">
    <source>
        <dbReference type="EMBL" id="MDQ8196128.1"/>
    </source>
</evidence>
<gene>
    <name evidence="2" type="ORF">QEH59_16960</name>
</gene>
<evidence type="ECO:0000313" key="3">
    <source>
        <dbReference type="Proteomes" id="UP001243717"/>
    </source>
</evidence>
<evidence type="ECO:0000259" key="1">
    <source>
        <dbReference type="Pfam" id="PF13340"/>
    </source>
</evidence>
<dbReference type="InterPro" id="IPR025161">
    <property type="entry name" value="IS402-like_dom"/>
</dbReference>
<accession>A0ABU1APH4</accession>
<dbReference type="RefSeq" id="WP_308986568.1">
    <property type="nucleotide sequence ID" value="NZ_JARXIC010000048.1"/>
</dbReference>
<feature type="non-terminal residue" evidence="2">
    <location>
        <position position="114"/>
    </location>
</feature>
<feature type="domain" description="Insertion element IS402-like" evidence="1">
    <location>
        <begin position="9"/>
        <end position="82"/>
    </location>
</feature>
<dbReference type="EMBL" id="JARXIC010000048">
    <property type="protein sequence ID" value="MDQ8196128.1"/>
    <property type="molecule type" value="Genomic_DNA"/>
</dbReference>